<name>A0AAV7ICU3_COTGL</name>
<dbReference type="AlphaFoldDB" id="A0AAV7ICU3"/>
<keyword evidence="2" id="KW-1185">Reference proteome</keyword>
<gene>
    <name evidence="1" type="ORF">KQX54_020130</name>
</gene>
<protein>
    <submittedName>
        <fullName evidence="1">Uncharacterized protein</fullName>
    </submittedName>
</protein>
<accession>A0AAV7ICU3</accession>
<proteinExistence type="predicted"/>
<organism evidence="1 2">
    <name type="scientific">Cotesia glomerata</name>
    <name type="common">Lepidopteran parasitic wasp</name>
    <name type="synonym">Apanteles glomeratus</name>
    <dbReference type="NCBI Taxonomy" id="32391"/>
    <lineage>
        <taxon>Eukaryota</taxon>
        <taxon>Metazoa</taxon>
        <taxon>Ecdysozoa</taxon>
        <taxon>Arthropoda</taxon>
        <taxon>Hexapoda</taxon>
        <taxon>Insecta</taxon>
        <taxon>Pterygota</taxon>
        <taxon>Neoptera</taxon>
        <taxon>Endopterygota</taxon>
        <taxon>Hymenoptera</taxon>
        <taxon>Apocrita</taxon>
        <taxon>Ichneumonoidea</taxon>
        <taxon>Braconidae</taxon>
        <taxon>Microgastrinae</taxon>
        <taxon>Cotesia</taxon>
    </lineage>
</organism>
<comment type="caution">
    <text evidence="1">The sequence shown here is derived from an EMBL/GenBank/DDBJ whole genome shotgun (WGS) entry which is preliminary data.</text>
</comment>
<evidence type="ECO:0000313" key="2">
    <source>
        <dbReference type="Proteomes" id="UP000826195"/>
    </source>
</evidence>
<dbReference type="EMBL" id="JAHXZJ010001864">
    <property type="protein sequence ID" value="KAH0550550.1"/>
    <property type="molecule type" value="Genomic_DNA"/>
</dbReference>
<dbReference type="Proteomes" id="UP000826195">
    <property type="component" value="Unassembled WGS sequence"/>
</dbReference>
<sequence length="115" mass="13279">MCKHNRVINIPPAQSLHGYLLRNSTFYLGNNFDQVKGEGNAWNLLRGTSNATYATSSMHYPPLCFVFFSVFIGLAMNPHNRIREEKRREDRTLKVEQRGMLDPHYQLRPTLPLCG</sequence>
<reference evidence="1 2" key="1">
    <citation type="journal article" date="2021" name="J. Hered.">
        <title>A chromosome-level genome assembly of the parasitoid wasp, Cotesia glomerata (Hymenoptera: Braconidae).</title>
        <authorList>
            <person name="Pinto B.J."/>
            <person name="Weis J.J."/>
            <person name="Gamble T."/>
            <person name="Ode P.J."/>
            <person name="Paul R."/>
            <person name="Zaspel J.M."/>
        </authorList>
    </citation>
    <scope>NUCLEOTIDE SEQUENCE [LARGE SCALE GENOMIC DNA]</scope>
    <source>
        <strain evidence="1">CgM1</strain>
    </source>
</reference>
<evidence type="ECO:0000313" key="1">
    <source>
        <dbReference type="EMBL" id="KAH0550550.1"/>
    </source>
</evidence>